<dbReference type="InterPro" id="IPR051920">
    <property type="entry name" value="MPT_Adenylyltrnsfr/MoaC-Rel"/>
</dbReference>
<comment type="function">
    <text evidence="6">Catalyzes the adenylation of molybdopterin as part of the biosynthesis of the molybdenum-cofactor.</text>
</comment>
<dbReference type="PANTHER" id="PTHR43764:SF1">
    <property type="entry name" value="MOLYBDOPTERIN MOLYBDOTRANSFERASE"/>
    <property type="match status" value="1"/>
</dbReference>
<dbReference type="Gene3D" id="3.40.980.10">
    <property type="entry name" value="MoaB/Mog-like domain"/>
    <property type="match status" value="1"/>
</dbReference>
<evidence type="ECO:0000256" key="5">
    <source>
        <dbReference type="ARBA" id="ARBA00051131"/>
    </source>
</evidence>
<keyword evidence="9" id="KW-1185">Reference proteome</keyword>
<dbReference type="EMBL" id="FUYC01000004">
    <property type="protein sequence ID" value="SKA79877.1"/>
    <property type="molecule type" value="Genomic_DNA"/>
</dbReference>
<comment type="pathway">
    <text evidence="1">Cofactor biosynthesis; molybdopterin biosynthesis.</text>
</comment>
<dbReference type="RefSeq" id="WP_234990649.1">
    <property type="nucleotide sequence ID" value="NZ_FUYC01000004.1"/>
</dbReference>
<dbReference type="AlphaFoldDB" id="A0A1T4WRZ2"/>
<dbReference type="InterPro" id="IPR008284">
    <property type="entry name" value="MoCF_biosynth_CS"/>
</dbReference>
<comment type="catalytic activity">
    <reaction evidence="5">
        <text>molybdopterin + ATP + H(+) = adenylyl-molybdopterin + diphosphate</text>
        <dbReference type="Rhea" id="RHEA:31331"/>
        <dbReference type="ChEBI" id="CHEBI:15378"/>
        <dbReference type="ChEBI" id="CHEBI:30616"/>
        <dbReference type="ChEBI" id="CHEBI:33019"/>
        <dbReference type="ChEBI" id="CHEBI:58698"/>
        <dbReference type="ChEBI" id="CHEBI:62727"/>
        <dbReference type="EC" id="2.7.7.75"/>
    </reaction>
</comment>
<evidence type="ECO:0000259" key="7">
    <source>
        <dbReference type="SMART" id="SM00852"/>
    </source>
</evidence>
<dbReference type="GO" id="GO:0061598">
    <property type="term" value="F:molybdopterin adenylyltransferase activity"/>
    <property type="evidence" value="ECO:0007669"/>
    <property type="project" value="UniProtKB-EC"/>
</dbReference>
<accession>A0A1T4WRZ2</accession>
<sequence length="249" mass="26790">MPTTKHQVQLEHAVSKGERVEIDWTHKESLRAGTLLCDDHGPVLRAVGFHLEPGEPERPGRALRLFAAQRDLTPGLWEGLHVERRGWSVAWVTLSDKGARGERIDTAGPLVGEMLGEHLDVSLTMGYLLPDDQSSLQLLLMDLAWGQGVDLIVTTGGTGVAPRDVAPDATLRVIEKRLPGMERAMTSESLAKTPHAMISRAVAGTLGLSLIINLPGSPKAVRECLGVVLPALRHTLEKLHGDPSDCGGA</sequence>
<evidence type="ECO:0000256" key="6">
    <source>
        <dbReference type="ARBA" id="ARBA00058212"/>
    </source>
</evidence>
<evidence type="ECO:0000256" key="1">
    <source>
        <dbReference type="ARBA" id="ARBA00005046"/>
    </source>
</evidence>
<dbReference type="PROSITE" id="PS01078">
    <property type="entry name" value="MOCF_BIOSYNTHESIS_1"/>
    <property type="match status" value="1"/>
</dbReference>
<dbReference type="Proteomes" id="UP000190027">
    <property type="component" value="Unassembled WGS sequence"/>
</dbReference>
<keyword evidence="4" id="KW-0501">Molybdenum cofactor biosynthesis</keyword>
<dbReference type="NCBIfam" id="TIGR00177">
    <property type="entry name" value="molyb_syn"/>
    <property type="match status" value="1"/>
</dbReference>
<evidence type="ECO:0000256" key="2">
    <source>
        <dbReference type="ARBA" id="ARBA00012509"/>
    </source>
</evidence>
<dbReference type="EC" id="2.7.7.75" evidence="2"/>
<dbReference type="CDD" id="cd00886">
    <property type="entry name" value="MogA_MoaB"/>
    <property type="match status" value="1"/>
</dbReference>
<dbReference type="InterPro" id="IPR036425">
    <property type="entry name" value="MoaB/Mog-like_dom_sf"/>
</dbReference>
<dbReference type="STRING" id="1121449.SAMN02745704_01272"/>
<gene>
    <name evidence="8" type="ORF">SAMN02745704_01272</name>
</gene>
<name>A0A1T4WRZ2_9BACT</name>
<dbReference type="SUPFAM" id="SSF53218">
    <property type="entry name" value="Molybdenum cofactor biosynthesis proteins"/>
    <property type="match status" value="1"/>
</dbReference>
<evidence type="ECO:0000256" key="3">
    <source>
        <dbReference type="ARBA" id="ARBA00013491"/>
    </source>
</evidence>
<dbReference type="SMART" id="SM00852">
    <property type="entry name" value="MoCF_biosynth"/>
    <property type="match status" value="1"/>
</dbReference>
<protein>
    <recommendedName>
        <fullName evidence="3">Molybdopterin adenylyltransferase</fullName>
        <ecNumber evidence="2">2.7.7.75</ecNumber>
    </recommendedName>
</protein>
<proteinExistence type="predicted"/>
<organism evidence="8 9">
    <name type="scientific">Paucidesulfovibrio gracilis DSM 16080</name>
    <dbReference type="NCBI Taxonomy" id="1121449"/>
    <lineage>
        <taxon>Bacteria</taxon>
        <taxon>Pseudomonadati</taxon>
        <taxon>Thermodesulfobacteriota</taxon>
        <taxon>Desulfovibrionia</taxon>
        <taxon>Desulfovibrionales</taxon>
        <taxon>Desulfovibrionaceae</taxon>
        <taxon>Paucidesulfovibrio</taxon>
    </lineage>
</organism>
<evidence type="ECO:0000313" key="9">
    <source>
        <dbReference type="Proteomes" id="UP000190027"/>
    </source>
</evidence>
<evidence type="ECO:0000313" key="8">
    <source>
        <dbReference type="EMBL" id="SKA79877.1"/>
    </source>
</evidence>
<evidence type="ECO:0000256" key="4">
    <source>
        <dbReference type="ARBA" id="ARBA00023150"/>
    </source>
</evidence>
<dbReference type="GO" id="GO:0006777">
    <property type="term" value="P:Mo-molybdopterin cofactor biosynthetic process"/>
    <property type="evidence" value="ECO:0007669"/>
    <property type="project" value="UniProtKB-KW"/>
</dbReference>
<dbReference type="PANTHER" id="PTHR43764">
    <property type="entry name" value="MOLYBDENUM COFACTOR BIOSYNTHESIS"/>
    <property type="match status" value="1"/>
</dbReference>
<reference evidence="8 9" key="1">
    <citation type="submission" date="2017-02" db="EMBL/GenBank/DDBJ databases">
        <authorList>
            <person name="Peterson S.W."/>
        </authorList>
    </citation>
    <scope>NUCLEOTIDE SEQUENCE [LARGE SCALE GENOMIC DNA]</scope>
    <source>
        <strain evidence="8 9">DSM 16080</strain>
    </source>
</reference>
<dbReference type="Pfam" id="PF00994">
    <property type="entry name" value="MoCF_biosynth"/>
    <property type="match status" value="1"/>
</dbReference>
<feature type="domain" description="MoaB/Mog" evidence="7">
    <location>
        <begin position="90"/>
        <end position="235"/>
    </location>
</feature>
<dbReference type="InterPro" id="IPR001453">
    <property type="entry name" value="MoaB/Mog_dom"/>
</dbReference>
<dbReference type="UniPathway" id="UPA00344"/>